<dbReference type="SMART" id="SM00357">
    <property type="entry name" value="CSP"/>
    <property type="match status" value="1"/>
</dbReference>
<dbReference type="SUPFAM" id="SSF50249">
    <property type="entry name" value="Nucleic acid-binding proteins"/>
    <property type="match status" value="1"/>
</dbReference>
<dbReference type="PANTHER" id="PTHR46565:SF20">
    <property type="entry name" value="COLD SHOCK DOMAIN-CONTAINING PROTEIN 4"/>
    <property type="match status" value="1"/>
</dbReference>
<dbReference type="Gene3D" id="2.40.50.140">
    <property type="entry name" value="Nucleic acid-binding proteins"/>
    <property type="match status" value="1"/>
</dbReference>
<keyword evidence="2" id="KW-0963">Cytoplasm</keyword>
<dbReference type="PATRIC" id="fig|40335.7.peg.2498"/>
<evidence type="ECO:0000259" key="3">
    <source>
        <dbReference type="PROSITE" id="PS51857"/>
    </source>
</evidence>
<sequence length="105" mass="11621">MQLLNRQKKVRAIEKRWSLGHETPEKGGSMAKGEVKWFNNAKGWGFIIPENGGDDIFVHFSSIHGTGYKTLVPGQIVNYDEEQGDKGLHAANVIVLNENAEAETA</sequence>
<dbReference type="GO" id="GO:0005829">
    <property type="term" value="C:cytosol"/>
    <property type="evidence" value="ECO:0007669"/>
    <property type="project" value="UniProtKB-ARBA"/>
</dbReference>
<dbReference type="GO" id="GO:0003676">
    <property type="term" value="F:nucleic acid binding"/>
    <property type="evidence" value="ECO:0007669"/>
    <property type="project" value="InterPro"/>
</dbReference>
<keyword evidence="5" id="KW-1185">Reference proteome</keyword>
<evidence type="ECO:0000256" key="1">
    <source>
        <dbReference type="ARBA" id="ARBA00004496"/>
    </source>
</evidence>
<evidence type="ECO:0000313" key="4">
    <source>
        <dbReference type="EMBL" id="KTD74494.1"/>
    </source>
</evidence>
<dbReference type="PRINTS" id="PR00050">
    <property type="entry name" value="COLDSHOCK"/>
</dbReference>
<dbReference type="FunFam" id="2.40.50.140:FF:000006">
    <property type="entry name" value="Cold shock protein CspC"/>
    <property type="match status" value="1"/>
</dbReference>
<reference evidence="4 5" key="1">
    <citation type="submission" date="2015-11" db="EMBL/GenBank/DDBJ databases">
        <title>Genomic analysis of 38 Legionella species identifies large and diverse effector repertoires.</title>
        <authorList>
            <person name="Burstein D."/>
            <person name="Amaro F."/>
            <person name="Zusman T."/>
            <person name="Lifshitz Z."/>
            <person name="Cohen O."/>
            <person name="Gilbert J.A."/>
            <person name="Pupko T."/>
            <person name="Shuman H.A."/>
            <person name="Segal G."/>
        </authorList>
    </citation>
    <scope>NUCLEOTIDE SEQUENCE [LARGE SCALE GENOMIC DNA]</scope>
    <source>
        <strain evidence="4 5">ATCC 49180</strain>
    </source>
</reference>
<accession>A0A0W0ZZF9</accession>
<dbReference type="STRING" id="40335.Ltuc_2341"/>
<organism evidence="4 5">
    <name type="scientific">Legionella tucsonensis</name>
    <dbReference type="NCBI Taxonomy" id="40335"/>
    <lineage>
        <taxon>Bacteria</taxon>
        <taxon>Pseudomonadati</taxon>
        <taxon>Pseudomonadota</taxon>
        <taxon>Gammaproteobacteria</taxon>
        <taxon>Legionellales</taxon>
        <taxon>Legionellaceae</taxon>
        <taxon>Legionella</taxon>
    </lineage>
</organism>
<dbReference type="InterPro" id="IPR012340">
    <property type="entry name" value="NA-bd_OB-fold"/>
</dbReference>
<dbReference type="Proteomes" id="UP000054693">
    <property type="component" value="Unassembled WGS sequence"/>
</dbReference>
<dbReference type="PANTHER" id="PTHR46565">
    <property type="entry name" value="COLD SHOCK DOMAIN PROTEIN 2"/>
    <property type="match status" value="1"/>
</dbReference>
<gene>
    <name evidence="4" type="primary">cspD</name>
    <name evidence="4" type="ORF">Ltuc_2341</name>
</gene>
<dbReference type="InterPro" id="IPR002059">
    <property type="entry name" value="CSP_DNA-bd"/>
</dbReference>
<dbReference type="AlphaFoldDB" id="A0A0W0ZZF9"/>
<evidence type="ECO:0000313" key="5">
    <source>
        <dbReference type="Proteomes" id="UP000054693"/>
    </source>
</evidence>
<dbReference type="InterPro" id="IPR011129">
    <property type="entry name" value="CSD"/>
</dbReference>
<name>A0A0W0ZZF9_9GAMM</name>
<dbReference type="PROSITE" id="PS51857">
    <property type="entry name" value="CSD_2"/>
    <property type="match status" value="1"/>
</dbReference>
<protein>
    <submittedName>
        <fullName evidence="4">Cold shock-like protein CspD</fullName>
    </submittedName>
</protein>
<feature type="domain" description="CSD" evidence="3">
    <location>
        <begin position="30"/>
        <end position="95"/>
    </location>
</feature>
<comment type="caution">
    <text evidence="4">The sequence shown here is derived from an EMBL/GenBank/DDBJ whole genome shotgun (WGS) entry which is preliminary data.</text>
</comment>
<dbReference type="CDD" id="cd04458">
    <property type="entry name" value="CSP_CDS"/>
    <property type="match status" value="1"/>
</dbReference>
<dbReference type="EMBL" id="LNZA01000001">
    <property type="protein sequence ID" value="KTD74494.1"/>
    <property type="molecule type" value="Genomic_DNA"/>
</dbReference>
<comment type="subcellular location">
    <subcellularLocation>
        <location evidence="1">Cytoplasm</location>
    </subcellularLocation>
</comment>
<proteinExistence type="predicted"/>
<dbReference type="Pfam" id="PF00313">
    <property type="entry name" value="CSD"/>
    <property type="match status" value="1"/>
</dbReference>
<evidence type="ECO:0000256" key="2">
    <source>
        <dbReference type="ARBA" id="ARBA00022490"/>
    </source>
</evidence>